<proteinExistence type="predicted"/>
<name>A0ACD5VCY4_AVESA</name>
<reference evidence="1" key="1">
    <citation type="submission" date="2021-05" db="EMBL/GenBank/DDBJ databases">
        <authorList>
            <person name="Scholz U."/>
            <person name="Mascher M."/>
            <person name="Fiebig A."/>
        </authorList>
    </citation>
    <scope>NUCLEOTIDE SEQUENCE [LARGE SCALE GENOMIC DNA]</scope>
</reference>
<dbReference type="EnsemblPlants" id="AVESA.00010b.r2.3AG0416630.1">
    <property type="protein sequence ID" value="AVESA.00010b.r2.3AG0416630.1.CDS"/>
    <property type="gene ID" value="AVESA.00010b.r2.3AG0416630"/>
</dbReference>
<sequence length="299" mass="31882">MPGPGKQAPVRAGTARGLTGHDGPCHVSVRLARDETGPCRADPLARFARDDTIASSPTPAVPTKASSVLPVLRLRLCSLRGEVPLPEGSRDHPPVIFQMEAARDDGKKRSPEEEEAAKVHQAFRRSANALSQLYTHSAASQKASFRAGERSAMEYVYQWISSQNEAASVSVADVLAFVENEIARRGGMAGSPQHPSPQPANGSPSAGVETNTSFGNLAAAVDSQQREADETRSADIWNALPSPSQQNFHPFHLVQWPGYGPNDTPRNGDGARSSHSPQNQDSLQGDSSGHSSDMDHDAP</sequence>
<evidence type="ECO:0000313" key="1">
    <source>
        <dbReference type="EnsemblPlants" id="AVESA.00010b.r2.3AG0416630.1.CDS"/>
    </source>
</evidence>
<organism evidence="1 2">
    <name type="scientific">Avena sativa</name>
    <name type="common">Oat</name>
    <dbReference type="NCBI Taxonomy" id="4498"/>
    <lineage>
        <taxon>Eukaryota</taxon>
        <taxon>Viridiplantae</taxon>
        <taxon>Streptophyta</taxon>
        <taxon>Embryophyta</taxon>
        <taxon>Tracheophyta</taxon>
        <taxon>Spermatophyta</taxon>
        <taxon>Magnoliopsida</taxon>
        <taxon>Liliopsida</taxon>
        <taxon>Poales</taxon>
        <taxon>Poaceae</taxon>
        <taxon>BOP clade</taxon>
        <taxon>Pooideae</taxon>
        <taxon>Poodae</taxon>
        <taxon>Poeae</taxon>
        <taxon>Poeae Chloroplast Group 1 (Aveneae type)</taxon>
        <taxon>Aveninae</taxon>
        <taxon>Avena</taxon>
    </lineage>
</organism>
<accession>A0ACD5VCY4</accession>
<keyword evidence="2" id="KW-1185">Reference proteome</keyword>
<protein>
    <submittedName>
        <fullName evidence="1">Uncharacterized protein</fullName>
    </submittedName>
</protein>
<reference evidence="1" key="2">
    <citation type="submission" date="2025-09" db="UniProtKB">
        <authorList>
            <consortium name="EnsemblPlants"/>
        </authorList>
    </citation>
    <scope>IDENTIFICATION</scope>
</reference>
<evidence type="ECO:0000313" key="2">
    <source>
        <dbReference type="Proteomes" id="UP001732700"/>
    </source>
</evidence>
<dbReference type="Proteomes" id="UP001732700">
    <property type="component" value="Chromosome 3A"/>
</dbReference>